<dbReference type="PANTHER" id="PTHR37526">
    <property type="entry name" value="PROTEIN TUSB"/>
    <property type="match status" value="1"/>
</dbReference>
<evidence type="ECO:0000313" key="1">
    <source>
        <dbReference type="EMBL" id="EHI51241.1"/>
    </source>
</evidence>
<dbReference type="InterPro" id="IPR027396">
    <property type="entry name" value="DsrEFH-like"/>
</dbReference>
<comment type="caution">
    <text evidence="1">The sequence shown here is derived from an EMBL/GenBank/DDBJ whole genome shotgun (WGS) entry which is preliminary data.</text>
</comment>
<dbReference type="Pfam" id="PF04077">
    <property type="entry name" value="DsrH"/>
    <property type="match status" value="1"/>
</dbReference>
<dbReference type="Proteomes" id="UP000006428">
    <property type="component" value="Unassembled WGS sequence"/>
</dbReference>
<reference evidence="1 2" key="1">
    <citation type="journal article" date="2012" name="Front. Microbiol.">
        <title>Draft Genome Sequence of the Virulent Strain 01-B526 of the Fish Pathogen Aeromonas salmonicida.</title>
        <authorList>
            <person name="Charette S.J."/>
            <person name="Brochu F."/>
            <person name="Boyle B."/>
            <person name="Filion G."/>
            <person name="Tanaka K.H."/>
            <person name="Derome N."/>
        </authorList>
    </citation>
    <scope>NUCLEOTIDE SEQUENCE [LARGE SCALE GENOMIC DNA]</scope>
    <source>
        <strain evidence="1 2">01-B526</strain>
    </source>
</reference>
<dbReference type="InterPro" id="IPR007215">
    <property type="entry name" value="Sulphur_relay_TusB/DsrH"/>
</dbReference>
<gene>
    <name evidence="1" type="ORF">IYQ_17522</name>
</gene>
<protein>
    <submittedName>
        <fullName evidence="1">Intracellular sulfur oxidation protein DsrH</fullName>
    </submittedName>
</protein>
<dbReference type="EMBL" id="AGVO01000062">
    <property type="protein sequence ID" value="EHI51241.1"/>
    <property type="molecule type" value="Genomic_DNA"/>
</dbReference>
<name>A0ABN0DW80_AERSS</name>
<accession>A0ABN0DW80</accession>
<organism evidence="1 2">
    <name type="scientific">Aeromonas salmonicida subsp. salmonicida 01-B526</name>
    <dbReference type="NCBI Taxonomy" id="1076135"/>
    <lineage>
        <taxon>Bacteria</taxon>
        <taxon>Pseudomonadati</taxon>
        <taxon>Pseudomonadota</taxon>
        <taxon>Gammaproteobacteria</taxon>
        <taxon>Aeromonadales</taxon>
        <taxon>Aeromonadaceae</taxon>
        <taxon>Aeromonas</taxon>
    </lineage>
</organism>
<dbReference type="NCBIfam" id="TIGR03011">
    <property type="entry name" value="sulf_tusB_dsrH"/>
    <property type="match status" value="1"/>
</dbReference>
<dbReference type="SUPFAM" id="SSF75169">
    <property type="entry name" value="DsrEFH-like"/>
    <property type="match status" value="1"/>
</dbReference>
<sequence>MIQLILTSPFLSQDLEQALCYRQPDDLLVLMQDAVIAATAPQWCERLADIPLYVMREDLQARGLQQRIGMDLDLDLDMAGLVALIAEKGSPQTWGG</sequence>
<keyword evidence="2" id="KW-1185">Reference proteome</keyword>
<proteinExistence type="predicted"/>
<dbReference type="RefSeq" id="WP_005318580.1">
    <property type="nucleotide sequence ID" value="NZ_AGVO01000062.1"/>
</dbReference>
<dbReference type="PANTHER" id="PTHR37526:SF1">
    <property type="entry name" value="PROTEIN TUSB"/>
    <property type="match status" value="1"/>
</dbReference>
<dbReference type="Gene3D" id="3.40.1260.10">
    <property type="entry name" value="DsrEFH-like"/>
    <property type="match status" value="1"/>
</dbReference>
<evidence type="ECO:0000313" key="2">
    <source>
        <dbReference type="Proteomes" id="UP000006428"/>
    </source>
</evidence>